<evidence type="ECO:0000256" key="1">
    <source>
        <dbReference type="SAM" id="MobiDB-lite"/>
    </source>
</evidence>
<reference evidence="2 3" key="2">
    <citation type="journal article" date="2023" name="Mol. Biol. Evol.">
        <title>Genomics of Secondarily Temperate Adaptation in the Only Non-Antarctic Icefish.</title>
        <authorList>
            <person name="Rivera-Colon A.G."/>
            <person name="Rayamajhi N."/>
            <person name="Minhas B.F."/>
            <person name="Madrigal G."/>
            <person name="Bilyk K.T."/>
            <person name="Yoon V."/>
            <person name="Hune M."/>
            <person name="Gregory S."/>
            <person name="Cheng C.H.C."/>
            <person name="Catchen J.M."/>
        </authorList>
    </citation>
    <scope>NUCLEOTIDE SEQUENCE [LARGE SCALE GENOMIC DNA]</scope>
    <source>
        <strain evidence="2">JMC-PN-2008</strain>
    </source>
</reference>
<dbReference type="EMBL" id="JAUZQC010000009">
    <property type="protein sequence ID" value="KAK5865697.1"/>
    <property type="molecule type" value="Genomic_DNA"/>
</dbReference>
<reference evidence="2 3" key="1">
    <citation type="journal article" date="2023" name="Genes (Basel)">
        <title>Chromosome-Level Genome Assembly and Circadian Gene Repertoire of the Patagonia Blennie Eleginops maclovinus-The Closest Ancestral Proxy of Antarctic Cryonotothenioids.</title>
        <authorList>
            <person name="Cheng C.C."/>
            <person name="Rivera-Colon A.G."/>
            <person name="Minhas B.F."/>
            <person name="Wilson L."/>
            <person name="Rayamajhi N."/>
            <person name="Vargas-Chacoff L."/>
            <person name="Catchen J.M."/>
        </authorList>
    </citation>
    <scope>NUCLEOTIDE SEQUENCE [LARGE SCALE GENOMIC DNA]</scope>
    <source>
        <strain evidence="2">JMC-PN-2008</strain>
    </source>
</reference>
<gene>
    <name evidence="2" type="ORF">PBY51_019946</name>
</gene>
<dbReference type="Proteomes" id="UP001346869">
    <property type="component" value="Unassembled WGS sequence"/>
</dbReference>
<feature type="compositionally biased region" description="Polar residues" evidence="1">
    <location>
        <begin position="78"/>
        <end position="88"/>
    </location>
</feature>
<accession>A0AAN7XSE4</accession>
<evidence type="ECO:0000313" key="2">
    <source>
        <dbReference type="EMBL" id="KAK5865697.1"/>
    </source>
</evidence>
<sequence length="88" mass="9585">MEPYLFPECLICQVHAFGFQLRRESLFCVCLAIPETAAVPGLSCTLPYSCPAGCSETDTQELQMELGTPSPLADSARRQQPQQMGCGD</sequence>
<feature type="region of interest" description="Disordered" evidence="1">
    <location>
        <begin position="66"/>
        <end position="88"/>
    </location>
</feature>
<protein>
    <submittedName>
        <fullName evidence="2">Uncharacterized protein</fullName>
    </submittedName>
</protein>
<name>A0AAN7XSE4_ELEMC</name>
<dbReference type="AlphaFoldDB" id="A0AAN7XSE4"/>
<keyword evidence="3" id="KW-1185">Reference proteome</keyword>
<organism evidence="2 3">
    <name type="scientific">Eleginops maclovinus</name>
    <name type="common">Patagonian blennie</name>
    <name type="synonym">Eleginus maclovinus</name>
    <dbReference type="NCBI Taxonomy" id="56733"/>
    <lineage>
        <taxon>Eukaryota</taxon>
        <taxon>Metazoa</taxon>
        <taxon>Chordata</taxon>
        <taxon>Craniata</taxon>
        <taxon>Vertebrata</taxon>
        <taxon>Euteleostomi</taxon>
        <taxon>Actinopterygii</taxon>
        <taxon>Neopterygii</taxon>
        <taxon>Teleostei</taxon>
        <taxon>Neoteleostei</taxon>
        <taxon>Acanthomorphata</taxon>
        <taxon>Eupercaria</taxon>
        <taxon>Perciformes</taxon>
        <taxon>Notothenioidei</taxon>
        <taxon>Eleginopidae</taxon>
        <taxon>Eleginops</taxon>
    </lineage>
</organism>
<evidence type="ECO:0000313" key="3">
    <source>
        <dbReference type="Proteomes" id="UP001346869"/>
    </source>
</evidence>
<comment type="caution">
    <text evidence="2">The sequence shown here is derived from an EMBL/GenBank/DDBJ whole genome shotgun (WGS) entry which is preliminary data.</text>
</comment>
<proteinExistence type="predicted"/>